<name>H1HPS3_9BACT</name>
<comment type="caution">
    <text evidence="3">The sequence shown here is derived from an EMBL/GenBank/DDBJ whole genome shotgun (WGS) entry which is preliminary data.</text>
</comment>
<protein>
    <recommendedName>
        <fullName evidence="5">Glycosyltransferase subfamily 4-like N-terminal domain-containing protein</fullName>
    </recommendedName>
</protein>
<dbReference type="EMBL" id="AGEK01000037">
    <property type="protein sequence ID" value="EHO67147.1"/>
    <property type="molecule type" value="Genomic_DNA"/>
</dbReference>
<accession>H1HPS3</accession>
<dbReference type="RefSeq" id="WP_008566236.1">
    <property type="nucleotide sequence ID" value="NZ_JH594509.1"/>
</dbReference>
<gene>
    <name evidence="3" type="ORF">HMPREF9944_02248</name>
</gene>
<dbReference type="Pfam" id="PF13439">
    <property type="entry name" value="Glyco_transf_4"/>
    <property type="match status" value="1"/>
</dbReference>
<dbReference type="InterPro" id="IPR001296">
    <property type="entry name" value="Glyco_trans_1"/>
</dbReference>
<dbReference type="PANTHER" id="PTHR12526:SF630">
    <property type="entry name" value="GLYCOSYLTRANSFERASE"/>
    <property type="match status" value="1"/>
</dbReference>
<dbReference type="AlphaFoldDB" id="H1HPS3"/>
<dbReference type="SUPFAM" id="SSF53756">
    <property type="entry name" value="UDP-Glycosyltransferase/glycogen phosphorylase"/>
    <property type="match status" value="1"/>
</dbReference>
<sequence length="373" mass="42776">MKILQVITSLEQGGAEVIVVNLANRLRRMGHEVDVCVFNGKETPLMKQLRSNVLEAKIYKLGTGYYQPCYVFKLAKLMRRYDIVHTHNSSPQLFVAIAGLTNHVKLVTTEHNTSNRKRQWKWYRFIESWMYRRYDHIICISKVAEDKLREYMGGDWLNQKTAVYHRMTTINNGVDVETIHQARPASDLIELKQGRKAILMVAAFRKQKDQDTLVKAMTLLDKSKFEVWFAGTGERLDSVRQLAVSLSVEKNIRFLGLRTDVPQVLKAADMIVMSSHWEGLSLSNVEGMSAGRPFIASNVNGLKEVTEGYGILFPHEDAGALAREIMHLEQEATYSDQIARRCYERALAFDINKMMNAYEKVYQNSFDSKQPTT</sequence>
<dbReference type="GO" id="GO:0016757">
    <property type="term" value="F:glycosyltransferase activity"/>
    <property type="evidence" value="ECO:0007669"/>
    <property type="project" value="InterPro"/>
</dbReference>
<feature type="domain" description="Glycosyl transferase family 1" evidence="1">
    <location>
        <begin position="191"/>
        <end position="340"/>
    </location>
</feature>
<keyword evidence="4" id="KW-1185">Reference proteome</keyword>
<evidence type="ECO:0000259" key="2">
    <source>
        <dbReference type="Pfam" id="PF13439"/>
    </source>
</evidence>
<dbReference type="PANTHER" id="PTHR12526">
    <property type="entry name" value="GLYCOSYLTRANSFERASE"/>
    <property type="match status" value="1"/>
</dbReference>
<dbReference type="PATRIC" id="fig|999422.3.peg.2279"/>
<reference evidence="3 4" key="1">
    <citation type="submission" date="2011-12" db="EMBL/GenBank/DDBJ databases">
        <title>The Genome Sequence of Prevotella maculosa OT 289.</title>
        <authorList>
            <consortium name="The Broad Institute Genome Sequencing Platform"/>
            <person name="Earl A."/>
            <person name="Ward D."/>
            <person name="Feldgarden M."/>
            <person name="Gevers D."/>
            <person name="Izard J."/>
            <person name="Blanton J.M."/>
            <person name="Mathney J."/>
            <person name="Tanner A.C."/>
            <person name="Dewhirst F.E."/>
            <person name="Young S.K."/>
            <person name="Zeng Q."/>
            <person name="Gargeya S."/>
            <person name="Fitzgerald M."/>
            <person name="Haas B."/>
            <person name="Abouelleil A."/>
            <person name="Alvarado L."/>
            <person name="Arachchi H.M."/>
            <person name="Berlin A."/>
            <person name="Chapman S.B."/>
            <person name="Gearin G."/>
            <person name="Goldberg J."/>
            <person name="Griggs A."/>
            <person name="Gujja S."/>
            <person name="Hansen M."/>
            <person name="Heiman D."/>
            <person name="Howarth C."/>
            <person name="Larimer J."/>
            <person name="Lui A."/>
            <person name="MacDonald P.J.P."/>
            <person name="McCowen C."/>
            <person name="Montmayeur A."/>
            <person name="Murphy C."/>
            <person name="Neiman D."/>
            <person name="Pearson M."/>
            <person name="Priest M."/>
            <person name="Roberts A."/>
            <person name="Saif S."/>
            <person name="Shea T."/>
            <person name="Sisk P."/>
            <person name="Stolte C."/>
            <person name="Sykes S."/>
            <person name="Wortman J."/>
            <person name="Nusbaum C."/>
            <person name="Birren B."/>
        </authorList>
    </citation>
    <scope>NUCLEOTIDE SEQUENCE [LARGE SCALE GENOMIC DNA]</scope>
    <source>
        <strain evidence="3 4">OT 289</strain>
    </source>
</reference>
<dbReference type="HOGENOM" id="CLU_009583_0_1_10"/>
<evidence type="ECO:0000313" key="3">
    <source>
        <dbReference type="EMBL" id="EHO67147.1"/>
    </source>
</evidence>
<dbReference type="OrthoDB" id="7560678at2"/>
<dbReference type="Pfam" id="PF00534">
    <property type="entry name" value="Glycos_transf_1"/>
    <property type="match status" value="1"/>
</dbReference>
<evidence type="ECO:0000259" key="1">
    <source>
        <dbReference type="Pfam" id="PF00534"/>
    </source>
</evidence>
<evidence type="ECO:0000313" key="4">
    <source>
        <dbReference type="Proteomes" id="UP000003167"/>
    </source>
</evidence>
<feature type="domain" description="Glycosyltransferase subfamily 4-like N-terminal" evidence="2">
    <location>
        <begin position="13"/>
        <end position="177"/>
    </location>
</feature>
<dbReference type="InterPro" id="IPR028098">
    <property type="entry name" value="Glyco_trans_4-like_N"/>
</dbReference>
<proteinExistence type="predicted"/>
<organism evidence="3 4">
    <name type="scientific">Segatella maculosa OT 289</name>
    <dbReference type="NCBI Taxonomy" id="999422"/>
    <lineage>
        <taxon>Bacteria</taxon>
        <taxon>Pseudomonadati</taxon>
        <taxon>Bacteroidota</taxon>
        <taxon>Bacteroidia</taxon>
        <taxon>Bacteroidales</taxon>
        <taxon>Prevotellaceae</taxon>
        <taxon>Segatella</taxon>
    </lineage>
</organism>
<evidence type="ECO:0008006" key="5">
    <source>
        <dbReference type="Google" id="ProtNLM"/>
    </source>
</evidence>
<dbReference type="STRING" id="999422.HMPREF9944_02248"/>
<dbReference type="Proteomes" id="UP000003167">
    <property type="component" value="Unassembled WGS sequence"/>
</dbReference>
<dbReference type="Gene3D" id="3.40.50.2000">
    <property type="entry name" value="Glycogen Phosphorylase B"/>
    <property type="match status" value="2"/>
</dbReference>